<keyword evidence="3" id="KW-1185">Reference proteome</keyword>
<organism evidence="2 3">
    <name type="scientific">Saxophila tyrrhenica</name>
    <dbReference type="NCBI Taxonomy" id="1690608"/>
    <lineage>
        <taxon>Eukaryota</taxon>
        <taxon>Fungi</taxon>
        <taxon>Dikarya</taxon>
        <taxon>Ascomycota</taxon>
        <taxon>Pezizomycotina</taxon>
        <taxon>Dothideomycetes</taxon>
        <taxon>Dothideomycetidae</taxon>
        <taxon>Mycosphaerellales</taxon>
        <taxon>Extremaceae</taxon>
        <taxon>Saxophila</taxon>
    </lineage>
</organism>
<accession>A0AAV9P2G3</accession>
<feature type="compositionally biased region" description="Polar residues" evidence="1">
    <location>
        <begin position="468"/>
        <end position="505"/>
    </location>
</feature>
<protein>
    <submittedName>
        <fullName evidence="2">Uncharacterized protein</fullName>
    </submittedName>
</protein>
<evidence type="ECO:0000313" key="2">
    <source>
        <dbReference type="EMBL" id="KAK5165574.1"/>
    </source>
</evidence>
<proteinExistence type="predicted"/>
<evidence type="ECO:0000256" key="1">
    <source>
        <dbReference type="SAM" id="MobiDB-lite"/>
    </source>
</evidence>
<comment type="caution">
    <text evidence="2">The sequence shown here is derived from an EMBL/GenBank/DDBJ whole genome shotgun (WGS) entry which is preliminary data.</text>
</comment>
<dbReference type="GeneID" id="89930435"/>
<dbReference type="AlphaFoldDB" id="A0AAV9P2G3"/>
<dbReference type="Proteomes" id="UP001337655">
    <property type="component" value="Unassembled WGS sequence"/>
</dbReference>
<name>A0AAV9P2G3_9PEZI</name>
<feature type="region of interest" description="Disordered" evidence="1">
    <location>
        <begin position="378"/>
        <end position="533"/>
    </location>
</feature>
<feature type="compositionally biased region" description="Basic and acidic residues" evidence="1">
    <location>
        <begin position="99"/>
        <end position="109"/>
    </location>
</feature>
<sequence length="533" mass="58649">MENSDHHPALQRAQGFQRHCVQLTCEVQRLQDMLKAEREKNGSLSTDEQWKPDPNEGESGDLSLSEPEDEGGAWGKRGADAPQVQQSPDPPEPWCTRCHHVESTKDSHHQAVGALKLRSRLNDEAFFKTAASHVPVPFDVQDRIRKQGLGVAQKALWHHTRDHWPHIQQSRWPEGPGQISFGWTDLEESLLNSSTHPNTGQQCNGFCRLVYDRAVAVSRLRNATYHFKFQETEVLEQCLKKAQELAVSLFDETRAFQIRQLRDKLQVEAMKGHSIIDERFQAGLLGDHPPWPYHLEYLFANINFNAEGEVYYGNFSTVTKEVALAWRARTAWPGYGRFIGDRNSGYQGRRTIMSSRMMPGRPPGNPLSAPAAITAGASVTSTQTVQQPGRTPQTATGQIETNGHQRQETASSSSEPTAGITFSVAGPRSSLVETESRRHEAAVEAPISASEASLSVANVSGEAETHTHGIQTAVESSEPGSNTTPTISTGPSVEQANNQGASVESAQPAPEMTQNDFDDDTNLGGDTVPFGYL</sequence>
<dbReference type="EMBL" id="JAVRRT010000016">
    <property type="protein sequence ID" value="KAK5165574.1"/>
    <property type="molecule type" value="Genomic_DNA"/>
</dbReference>
<feature type="compositionally biased region" description="Polar residues" evidence="1">
    <location>
        <begin position="378"/>
        <end position="416"/>
    </location>
</feature>
<reference evidence="2 3" key="1">
    <citation type="submission" date="2023-08" db="EMBL/GenBank/DDBJ databases">
        <title>Black Yeasts Isolated from many extreme environments.</title>
        <authorList>
            <person name="Coleine C."/>
            <person name="Stajich J.E."/>
            <person name="Selbmann L."/>
        </authorList>
    </citation>
    <scope>NUCLEOTIDE SEQUENCE [LARGE SCALE GENOMIC DNA]</scope>
    <source>
        <strain evidence="2 3">CCFEE 5935</strain>
    </source>
</reference>
<feature type="region of interest" description="Disordered" evidence="1">
    <location>
        <begin position="36"/>
        <end position="110"/>
    </location>
</feature>
<dbReference type="RefSeq" id="XP_064655658.1">
    <property type="nucleotide sequence ID" value="XM_064806332.1"/>
</dbReference>
<evidence type="ECO:0000313" key="3">
    <source>
        <dbReference type="Proteomes" id="UP001337655"/>
    </source>
</evidence>
<gene>
    <name evidence="2" type="ORF">LTR77_009103</name>
</gene>